<reference evidence="4" key="1">
    <citation type="submission" date="2023-07" db="EMBL/GenBank/DDBJ databases">
        <title>30 novel species of actinomycetes from the DSMZ collection.</title>
        <authorList>
            <person name="Nouioui I."/>
        </authorList>
    </citation>
    <scope>NUCLEOTIDE SEQUENCE [LARGE SCALE GENOMIC DNA]</scope>
    <source>
        <strain evidence="4">DSM 44743</strain>
    </source>
</reference>
<feature type="region of interest" description="Disordered" evidence="1">
    <location>
        <begin position="38"/>
        <end position="76"/>
    </location>
</feature>
<gene>
    <name evidence="3" type="ORF">RM479_21740</name>
</gene>
<name>A0ABU2MFL1_9ACTN</name>
<evidence type="ECO:0000313" key="4">
    <source>
        <dbReference type="Proteomes" id="UP001183390"/>
    </source>
</evidence>
<dbReference type="Proteomes" id="UP001183390">
    <property type="component" value="Unassembled WGS sequence"/>
</dbReference>
<organism evidence="3 4">
    <name type="scientific">Nocardiopsis lambiniae</name>
    <dbReference type="NCBI Taxonomy" id="3075539"/>
    <lineage>
        <taxon>Bacteria</taxon>
        <taxon>Bacillati</taxon>
        <taxon>Actinomycetota</taxon>
        <taxon>Actinomycetes</taxon>
        <taxon>Streptosporangiales</taxon>
        <taxon>Nocardiopsidaceae</taxon>
        <taxon>Nocardiopsis</taxon>
    </lineage>
</organism>
<accession>A0ABU2MFL1</accession>
<dbReference type="InterPro" id="IPR026004">
    <property type="entry name" value="Septum_form"/>
</dbReference>
<evidence type="ECO:0000256" key="1">
    <source>
        <dbReference type="SAM" id="MobiDB-lite"/>
    </source>
</evidence>
<feature type="compositionally biased region" description="Acidic residues" evidence="1">
    <location>
        <begin position="50"/>
        <end position="66"/>
    </location>
</feature>
<sequence>MLSEKRRSPYGRLVIGPLVIGAALSLTACGPLELLPPALRTDAQPSPTPEEVDPVETETPYEEPVETETPAGPEDTDVFDIFLGDCLTEFGEGEISSVPRVDCAEPHLYEVYHVGDLSESGSYPGQDELGRMAFDFCVEPFETFTGEAHGSSSLDIEPLFPVENGWNEGDREVLCLIYDRDGDTVGSLGGTAL</sequence>
<protein>
    <submittedName>
        <fullName evidence="3">Septum formation family protein</fullName>
    </submittedName>
</protein>
<comment type="caution">
    <text evidence="3">The sequence shown here is derived from an EMBL/GenBank/DDBJ whole genome shotgun (WGS) entry which is preliminary data.</text>
</comment>
<dbReference type="PROSITE" id="PS51257">
    <property type="entry name" value="PROKAR_LIPOPROTEIN"/>
    <property type="match status" value="1"/>
</dbReference>
<keyword evidence="4" id="KW-1185">Reference proteome</keyword>
<feature type="domain" description="Septum formation-related" evidence="2">
    <location>
        <begin position="84"/>
        <end position="178"/>
    </location>
</feature>
<dbReference type="RefSeq" id="WP_311513611.1">
    <property type="nucleotide sequence ID" value="NZ_JAVREP010000018.1"/>
</dbReference>
<proteinExistence type="predicted"/>
<dbReference type="Pfam" id="PF13845">
    <property type="entry name" value="Septum_form"/>
    <property type="match status" value="1"/>
</dbReference>
<evidence type="ECO:0000259" key="2">
    <source>
        <dbReference type="Pfam" id="PF13845"/>
    </source>
</evidence>
<evidence type="ECO:0000313" key="3">
    <source>
        <dbReference type="EMBL" id="MDT0331046.1"/>
    </source>
</evidence>
<dbReference type="EMBL" id="JAVREP010000018">
    <property type="protein sequence ID" value="MDT0331046.1"/>
    <property type="molecule type" value="Genomic_DNA"/>
</dbReference>